<dbReference type="SUPFAM" id="SSF54862">
    <property type="entry name" value="4Fe-4S ferredoxins"/>
    <property type="match status" value="1"/>
</dbReference>
<feature type="domain" description="4Fe-4S ferredoxin-type" evidence="13">
    <location>
        <begin position="31"/>
        <end position="60"/>
    </location>
</feature>
<dbReference type="Pfam" id="PF11953">
    <property type="entry name" value="DUF3470"/>
    <property type="match status" value="1"/>
</dbReference>
<dbReference type="GO" id="GO:0051539">
    <property type="term" value="F:4 iron, 4 sulfur cluster binding"/>
    <property type="evidence" value="ECO:0007669"/>
    <property type="project" value="UniProtKB-KW"/>
</dbReference>
<evidence type="ECO:0000256" key="3">
    <source>
        <dbReference type="ARBA" id="ARBA00022448"/>
    </source>
</evidence>
<sequence length="107" mass="12012">MPFVVVENCIRCKYTDCVEVCPVDCFHEGPNFLVIDPDECIDCTLCEPECPAKAIYPEDDVPAGQENFIALNAELAKEWPVITTRKDPLPDAAEWDGRTGKLPELKR</sequence>
<keyword evidence="8 11" id="KW-0408">Iron</keyword>
<name>A0A091B8S9_9GAMM</name>
<reference evidence="14 15" key="1">
    <citation type="submission" date="2013-09" db="EMBL/GenBank/DDBJ databases">
        <title>Genome sequencing of Arenimonas composti.</title>
        <authorList>
            <person name="Chen F."/>
            <person name="Wang G."/>
        </authorList>
    </citation>
    <scope>NUCLEOTIDE SEQUENCE [LARGE SCALE GENOMIC DNA]</scope>
    <source>
        <strain evidence="14 15">TR7-09</strain>
    </source>
</reference>
<keyword evidence="4 11" id="KW-0004">4Fe-4S</keyword>
<dbReference type="GO" id="GO:0046872">
    <property type="term" value="F:metal ion binding"/>
    <property type="evidence" value="ECO:0007669"/>
    <property type="project" value="UniProtKB-KW"/>
</dbReference>
<dbReference type="PANTHER" id="PTHR42859:SF2">
    <property type="entry name" value="FERREDOXIN"/>
    <property type="match status" value="1"/>
</dbReference>
<dbReference type="AlphaFoldDB" id="A0A091B8S9"/>
<evidence type="ECO:0000256" key="5">
    <source>
        <dbReference type="ARBA" id="ARBA00022723"/>
    </source>
</evidence>
<evidence type="ECO:0000256" key="9">
    <source>
        <dbReference type="ARBA" id="ARBA00023014"/>
    </source>
</evidence>
<evidence type="ECO:0000256" key="2">
    <source>
        <dbReference type="ARBA" id="ARBA00001966"/>
    </source>
</evidence>
<dbReference type="InterPro" id="IPR017896">
    <property type="entry name" value="4Fe4S_Fe-S-bd"/>
</dbReference>
<evidence type="ECO:0000256" key="12">
    <source>
        <dbReference type="SAM" id="MobiDB-lite"/>
    </source>
</evidence>
<dbReference type="NCBIfam" id="NF045490">
    <property type="entry name" value="FdxA_Protbact"/>
    <property type="match status" value="1"/>
</dbReference>
<keyword evidence="15" id="KW-1185">Reference proteome</keyword>
<dbReference type="PRINTS" id="PR00354">
    <property type="entry name" value="7FE8SFRDOXIN"/>
</dbReference>
<comment type="function">
    <text evidence="11">Ferredoxins are iron-sulfur proteins that transfer electrons in a wide variety of metabolic reactions.</text>
</comment>
<dbReference type="InterPro" id="IPR000813">
    <property type="entry name" value="7Fe_ferredoxin"/>
</dbReference>
<comment type="cofactor">
    <cofactor evidence="2 11">
        <name>[4Fe-4S] cluster</name>
        <dbReference type="ChEBI" id="CHEBI:49883"/>
    </cofactor>
</comment>
<dbReference type="PROSITE" id="PS00198">
    <property type="entry name" value="4FE4S_FER_1"/>
    <property type="match status" value="1"/>
</dbReference>
<keyword evidence="5 11" id="KW-0479">Metal-binding</keyword>
<dbReference type="GO" id="GO:0009055">
    <property type="term" value="F:electron transfer activity"/>
    <property type="evidence" value="ECO:0007669"/>
    <property type="project" value="InterPro"/>
</dbReference>
<feature type="region of interest" description="Disordered" evidence="12">
    <location>
        <begin position="88"/>
        <end position="107"/>
    </location>
</feature>
<dbReference type="PROSITE" id="PS51379">
    <property type="entry name" value="4FE4S_FER_2"/>
    <property type="match status" value="2"/>
</dbReference>
<keyword evidence="10 11" id="KW-0003">3Fe-4S</keyword>
<keyword evidence="9 11" id="KW-0411">Iron-sulfur</keyword>
<dbReference type="Gene3D" id="3.30.70.20">
    <property type="match status" value="1"/>
</dbReference>
<gene>
    <name evidence="14" type="ORF">P873_12915</name>
</gene>
<evidence type="ECO:0000256" key="8">
    <source>
        <dbReference type="ARBA" id="ARBA00023004"/>
    </source>
</evidence>
<dbReference type="OrthoDB" id="9803397at2"/>
<evidence type="ECO:0000256" key="11">
    <source>
        <dbReference type="RuleBase" id="RU364098"/>
    </source>
</evidence>
<dbReference type="InterPro" id="IPR054829">
    <property type="entry name" value="FdxA"/>
</dbReference>
<evidence type="ECO:0000256" key="4">
    <source>
        <dbReference type="ARBA" id="ARBA00022485"/>
    </source>
</evidence>
<evidence type="ECO:0000313" key="15">
    <source>
        <dbReference type="Proteomes" id="UP000029391"/>
    </source>
</evidence>
<dbReference type="RefSeq" id="WP_026816248.1">
    <property type="nucleotide sequence ID" value="NZ_AUFF01000001.1"/>
</dbReference>
<feature type="domain" description="4Fe-4S ferredoxin-type" evidence="13">
    <location>
        <begin position="1"/>
        <end position="30"/>
    </location>
</feature>
<accession>A0A091B8S9</accession>
<keyword evidence="7 11" id="KW-0249">Electron transport</keyword>
<comment type="caution">
    <text evidence="14">The sequence shown here is derived from an EMBL/GenBank/DDBJ whole genome shotgun (WGS) entry which is preliminary data.</text>
</comment>
<dbReference type="PANTHER" id="PTHR42859">
    <property type="entry name" value="OXIDOREDUCTASE"/>
    <property type="match status" value="1"/>
</dbReference>
<dbReference type="InterPro" id="IPR050294">
    <property type="entry name" value="RnfB_subfamily"/>
</dbReference>
<evidence type="ECO:0000259" key="13">
    <source>
        <dbReference type="PROSITE" id="PS51379"/>
    </source>
</evidence>
<dbReference type="EMBL" id="AWXU01000044">
    <property type="protein sequence ID" value="KFN49038.1"/>
    <property type="molecule type" value="Genomic_DNA"/>
</dbReference>
<dbReference type="InterPro" id="IPR017900">
    <property type="entry name" value="4Fe4S_Fe_S_CS"/>
</dbReference>
<proteinExistence type="predicted"/>
<organism evidence="14 15">
    <name type="scientific">Arenimonas composti TR7-09 = DSM 18010</name>
    <dbReference type="NCBI Taxonomy" id="1121013"/>
    <lineage>
        <taxon>Bacteria</taxon>
        <taxon>Pseudomonadati</taxon>
        <taxon>Pseudomonadota</taxon>
        <taxon>Gammaproteobacteria</taxon>
        <taxon>Lysobacterales</taxon>
        <taxon>Lysobacteraceae</taxon>
        <taxon>Arenimonas</taxon>
    </lineage>
</organism>
<dbReference type="eggNOG" id="COG1146">
    <property type="taxonomic scope" value="Bacteria"/>
</dbReference>
<evidence type="ECO:0000256" key="1">
    <source>
        <dbReference type="ARBA" id="ARBA00001927"/>
    </source>
</evidence>
<dbReference type="GO" id="GO:0051538">
    <property type="term" value="F:3 iron, 4 sulfur cluster binding"/>
    <property type="evidence" value="ECO:0007669"/>
    <property type="project" value="UniProtKB-KW"/>
</dbReference>
<evidence type="ECO:0000256" key="6">
    <source>
        <dbReference type="ARBA" id="ARBA00022737"/>
    </source>
</evidence>
<evidence type="ECO:0000256" key="10">
    <source>
        <dbReference type="ARBA" id="ARBA00023291"/>
    </source>
</evidence>
<dbReference type="InterPro" id="IPR022569">
    <property type="entry name" value="Fd_C"/>
</dbReference>
<evidence type="ECO:0000256" key="7">
    <source>
        <dbReference type="ARBA" id="ARBA00022982"/>
    </source>
</evidence>
<protein>
    <recommendedName>
        <fullName evidence="11">Ferredoxin</fullName>
    </recommendedName>
</protein>
<keyword evidence="6 11" id="KW-0677">Repeat</keyword>
<evidence type="ECO:0000313" key="14">
    <source>
        <dbReference type="EMBL" id="KFN49038.1"/>
    </source>
</evidence>
<dbReference type="Proteomes" id="UP000029391">
    <property type="component" value="Unassembled WGS sequence"/>
</dbReference>
<keyword evidence="3 11" id="KW-0813">Transport</keyword>
<comment type="cofactor">
    <cofactor evidence="1 11">
        <name>[3Fe-4S] cluster</name>
        <dbReference type="ChEBI" id="CHEBI:21137"/>
    </cofactor>
</comment>
<dbReference type="Pfam" id="PF00037">
    <property type="entry name" value="Fer4"/>
    <property type="match status" value="1"/>
</dbReference>
<dbReference type="STRING" id="1121013.GCA_000426365_00793"/>